<comment type="caution">
    <text evidence="1">The sequence shown here is derived from an EMBL/GenBank/DDBJ whole genome shotgun (WGS) entry which is preliminary data.</text>
</comment>
<organism evidence="1 2">
    <name type="scientific">Meganyctiphanes norvegica</name>
    <name type="common">Northern krill</name>
    <name type="synonym">Thysanopoda norvegica</name>
    <dbReference type="NCBI Taxonomy" id="48144"/>
    <lineage>
        <taxon>Eukaryota</taxon>
        <taxon>Metazoa</taxon>
        <taxon>Ecdysozoa</taxon>
        <taxon>Arthropoda</taxon>
        <taxon>Crustacea</taxon>
        <taxon>Multicrustacea</taxon>
        <taxon>Malacostraca</taxon>
        <taxon>Eumalacostraca</taxon>
        <taxon>Eucarida</taxon>
        <taxon>Euphausiacea</taxon>
        <taxon>Euphausiidae</taxon>
        <taxon>Meganyctiphanes</taxon>
    </lineage>
</organism>
<sequence>VKGKVCGRTQISGKASTKTLKITYNRKKLKSNQCSTGFICTITVKGGSAIPSVILDRQCDADLAATTLEIGQEMVIFPDIASGPRSSLSCGHTIQSPQGTTIDLVCPLNNIIPGCKKKH</sequence>
<keyword evidence="2" id="KW-1185">Reference proteome</keyword>
<evidence type="ECO:0000313" key="2">
    <source>
        <dbReference type="Proteomes" id="UP001497623"/>
    </source>
</evidence>
<gene>
    <name evidence="1" type="ORF">MNOR_LOCUS21565</name>
</gene>
<reference evidence="1 2" key="1">
    <citation type="submission" date="2024-05" db="EMBL/GenBank/DDBJ databases">
        <authorList>
            <person name="Wallberg A."/>
        </authorList>
    </citation>
    <scope>NUCLEOTIDE SEQUENCE [LARGE SCALE GENOMIC DNA]</scope>
</reference>
<dbReference type="AlphaFoldDB" id="A0AAV2RBN5"/>
<evidence type="ECO:0000313" key="1">
    <source>
        <dbReference type="EMBL" id="CAL4118951.1"/>
    </source>
</evidence>
<protein>
    <submittedName>
        <fullName evidence="1">Uncharacterized protein</fullName>
    </submittedName>
</protein>
<feature type="non-terminal residue" evidence="1">
    <location>
        <position position="1"/>
    </location>
</feature>
<accession>A0AAV2RBN5</accession>
<proteinExistence type="predicted"/>
<dbReference type="EMBL" id="CAXKWB010017470">
    <property type="protein sequence ID" value="CAL4118951.1"/>
    <property type="molecule type" value="Genomic_DNA"/>
</dbReference>
<dbReference type="Proteomes" id="UP001497623">
    <property type="component" value="Unassembled WGS sequence"/>
</dbReference>
<name>A0AAV2RBN5_MEGNR</name>